<dbReference type="EMBL" id="JRVC01000013">
    <property type="protein sequence ID" value="KHS45125.1"/>
    <property type="molecule type" value="Genomic_DNA"/>
</dbReference>
<dbReference type="PATRIC" id="fig|48936.3.peg.2727"/>
<dbReference type="RefSeq" id="WP_039335522.1">
    <property type="nucleotide sequence ID" value="NZ_JRVC01000013.1"/>
</dbReference>
<sequence>MGFEMRDSFVHREECKAAWESEVEFAEMARVLKTLAAELGQDTDAALGELAAHGLGAALGIMGGQAEGSDIEADYLRRRAMARVAASRLQ</sequence>
<dbReference type="AlphaFoldDB" id="A0A0B8ZFS4"/>
<comment type="caution">
    <text evidence="1">The sequence shown here is derived from an EMBL/GenBank/DDBJ whole genome shotgun (WGS) entry which is preliminary data.</text>
</comment>
<protein>
    <submittedName>
        <fullName evidence="1">Uncharacterized protein</fullName>
    </submittedName>
</protein>
<evidence type="ECO:0000313" key="1">
    <source>
        <dbReference type="EMBL" id="KHS45125.1"/>
    </source>
</evidence>
<dbReference type="Proteomes" id="UP000031338">
    <property type="component" value="Unassembled WGS sequence"/>
</dbReference>
<evidence type="ECO:0000313" key="2">
    <source>
        <dbReference type="Proteomes" id="UP000031338"/>
    </source>
</evidence>
<name>A0A0B8ZFS4_9SPHN</name>
<reference evidence="1 2" key="1">
    <citation type="submission" date="2014-10" db="EMBL/GenBank/DDBJ databases">
        <title>Draft genome sequence of Novosphingobium subterraneum DSM 12447.</title>
        <authorList>
            <person name="Gan H.M."/>
            <person name="Gan H.Y."/>
            <person name="Savka M.A."/>
        </authorList>
    </citation>
    <scope>NUCLEOTIDE SEQUENCE [LARGE SCALE GENOMIC DNA]</scope>
    <source>
        <strain evidence="1 2">DSM 12447</strain>
    </source>
</reference>
<gene>
    <name evidence="1" type="ORF">NJ75_02714</name>
</gene>
<keyword evidence="2" id="KW-1185">Reference proteome</keyword>
<proteinExistence type="predicted"/>
<accession>A0A0B8ZFS4</accession>
<organism evidence="1 2">
    <name type="scientific">Novosphingobium subterraneum</name>
    <dbReference type="NCBI Taxonomy" id="48936"/>
    <lineage>
        <taxon>Bacteria</taxon>
        <taxon>Pseudomonadati</taxon>
        <taxon>Pseudomonadota</taxon>
        <taxon>Alphaproteobacteria</taxon>
        <taxon>Sphingomonadales</taxon>
        <taxon>Sphingomonadaceae</taxon>
        <taxon>Novosphingobium</taxon>
    </lineage>
</organism>